<dbReference type="PANTHER" id="PTHR33067:SF39">
    <property type="entry name" value="TRANSCRIPTION FACTOR INTERACTOR AND REGULATOR CCHC(ZN) FAMILY"/>
    <property type="match status" value="1"/>
</dbReference>
<keyword evidence="3" id="KW-1185">Reference proteome</keyword>
<dbReference type="PROSITE" id="PS50994">
    <property type="entry name" value="INTEGRASE"/>
    <property type="match status" value="1"/>
</dbReference>
<feature type="compositionally biased region" description="Basic and acidic residues" evidence="1">
    <location>
        <begin position="62"/>
        <end position="71"/>
    </location>
</feature>
<sequence length="916" mass="104407">MGQLASAQNTRPAGARPSDTEANPRAALNAVSLRNGRQLEEVQSKKRKQMTFNERPTTIESTSEKAEEPEKPAGAWRGVQINIQLVDILQEVPKYAKYIKDIVANKRRLTEFETVALIEECSSRIQGKLPQKLKDPSSFTIQISIDKHVVGRALCDLGASINLIPLSVFRQLGLGEPRPTTVILQLADRSLAHPEGVIEDVLVQVGSFIFPADYIILDYEPDQEVPFILGHPFLATGRAIIDVCEGKMIMRVGDRVEVFNVYRALKLPAHYEELSMISVVESDAISLGPYMIPVDPVERVLIGDVENSKDEMIGEIEQVLDMSCSYVHGPSIEEAPKLELKTLPAHLRYTYLGNSETLPVIISSSLTSTQEEKLLRVLCEYKKAIGWTIADIKGISPSFCMHKIFLEDGHRPSVEQQRRLNSIMKEVVKKEVIKLLDAGIIFPISDSNWVSLVRCVPKKGGMTVVENEKNELIPTRTVTGWRVCIDYRRLNKATRKDHFPLPFIDQMLDRLVEKDVTLNFDDACLKAFEELKKKLVTAFIIVAPDWSLPFELMCDASDFAIGAVLGQRKDKVFYSIYYASKSLDDAQLNYTTTENELLAVVWAFEKFRAYLEFDVEIRDRKGTKNQVFDHLSRLENHDHVEKGGQIKEVFPDEQLFVITQDTPPWYTDYVNYLVSRVLPPKIESEARKRFLHDVNFYYWDETYLYKQCADQLMRRCIPEKEVELVLYDCHASPYRGHHGGDRTPAKVLQSGLFWPTLFNGFVKKNIFSIFGNPRALISDEGTHFCNRLLNNLLAKYGVRHRVATAYHPQTSGQAEVSNREIKQILEKTVNVNRKDWAAKLDDALWAYRTTYKTPIGASPYKLVYGKACHLPVELEHKAYWAITKLNMDLEAAGEKRLMQLNELDEFRLHSYENAKL</sequence>
<feature type="domain" description="Integrase catalytic" evidence="2">
    <location>
        <begin position="766"/>
        <end position="867"/>
    </location>
</feature>
<dbReference type="Gene3D" id="3.10.20.370">
    <property type="match status" value="1"/>
</dbReference>
<feature type="compositionally biased region" description="Polar residues" evidence="1">
    <location>
        <begin position="50"/>
        <end position="59"/>
    </location>
</feature>
<dbReference type="InterPro" id="IPR043502">
    <property type="entry name" value="DNA/RNA_pol_sf"/>
</dbReference>
<dbReference type="Gene3D" id="1.10.340.70">
    <property type="match status" value="1"/>
</dbReference>
<proteinExistence type="predicted"/>
<dbReference type="InterPro" id="IPR012337">
    <property type="entry name" value="RNaseH-like_sf"/>
</dbReference>
<dbReference type="SUPFAM" id="SSF56672">
    <property type="entry name" value="DNA/RNA polymerases"/>
    <property type="match status" value="1"/>
</dbReference>
<accession>A0A1U7XLI6</accession>
<evidence type="ECO:0000313" key="4">
    <source>
        <dbReference type="RefSeq" id="XP_009791753.1"/>
    </source>
</evidence>
<dbReference type="RefSeq" id="XP_009791753.1">
    <property type="nucleotide sequence ID" value="XM_009793451.1"/>
</dbReference>
<dbReference type="OrthoDB" id="1305902at2759"/>
<dbReference type="Gene3D" id="3.10.10.10">
    <property type="entry name" value="HIV Type 1 Reverse Transcriptase, subunit A, domain 1"/>
    <property type="match status" value="1"/>
</dbReference>
<dbReference type="CDD" id="cd00303">
    <property type="entry name" value="retropepsin_like"/>
    <property type="match status" value="1"/>
</dbReference>
<feature type="region of interest" description="Disordered" evidence="1">
    <location>
        <begin position="1"/>
        <end position="72"/>
    </location>
</feature>
<protein>
    <submittedName>
        <fullName evidence="4">Uncharacterized protein LOC104238935</fullName>
    </submittedName>
</protein>
<evidence type="ECO:0000313" key="3">
    <source>
        <dbReference type="Proteomes" id="UP000189701"/>
    </source>
</evidence>
<dbReference type="Proteomes" id="UP000189701">
    <property type="component" value="Unplaced"/>
</dbReference>
<dbReference type="Gene3D" id="2.40.70.10">
    <property type="entry name" value="Acid Proteases"/>
    <property type="match status" value="1"/>
</dbReference>
<dbReference type="InterPro" id="IPR001584">
    <property type="entry name" value="Integrase_cat-core"/>
</dbReference>
<dbReference type="InterPro" id="IPR041577">
    <property type="entry name" value="RT_RNaseH_2"/>
</dbReference>
<dbReference type="GO" id="GO:0015074">
    <property type="term" value="P:DNA integration"/>
    <property type="evidence" value="ECO:0007669"/>
    <property type="project" value="InterPro"/>
</dbReference>
<dbReference type="Gene3D" id="3.30.420.10">
    <property type="entry name" value="Ribonuclease H-like superfamily/Ribonuclease H"/>
    <property type="match status" value="1"/>
</dbReference>
<dbReference type="GO" id="GO:0003676">
    <property type="term" value="F:nucleic acid binding"/>
    <property type="evidence" value="ECO:0007669"/>
    <property type="project" value="InterPro"/>
</dbReference>
<gene>
    <name evidence="4" type="primary">LOC104238935</name>
</gene>
<evidence type="ECO:0000256" key="1">
    <source>
        <dbReference type="SAM" id="MobiDB-lite"/>
    </source>
</evidence>
<dbReference type="CDD" id="cd09274">
    <property type="entry name" value="RNase_HI_RT_Ty3"/>
    <property type="match status" value="1"/>
</dbReference>
<reference evidence="3" key="1">
    <citation type="journal article" date="2013" name="Genome Biol.">
        <title>Reference genomes and transcriptomes of Nicotiana sylvestris and Nicotiana tomentosiformis.</title>
        <authorList>
            <person name="Sierro N."/>
            <person name="Battey J.N."/>
            <person name="Ouadi S."/>
            <person name="Bovet L."/>
            <person name="Goepfert S."/>
            <person name="Bakaher N."/>
            <person name="Peitsch M.C."/>
            <person name="Ivanov N.V."/>
        </authorList>
    </citation>
    <scope>NUCLEOTIDE SEQUENCE [LARGE SCALE GENOMIC DNA]</scope>
</reference>
<dbReference type="FunFam" id="3.10.20.370:FF:000001">
    <property type="entry name" value="Retrovirus-related Pol polyprotein from transposon 17.6-like protein"/>
    <property type="match status" value="1"/>
</dbReference>
<reference evidence="4" key="2">
    <citation type="submission" date="2025-08" db="UniProtKB">
        <authorList>
            <consortium name="RefSeq"/>
        </authorList>
    </citation>
    <scope>IDENTIFICATION</scope>
    <source>
        <tissue evidence="4">Leaf</tissue>
    </source>
</reference>
<dbReference type="AlphaFoldDB" id="A0A1U7XLI6"/>
<evidence type="ECO:0000259" key="2">
    <source>
        <dbReference type="PROSITE" id="PS50994"/>
    </source>
</evidence>
<dbReference type="Pfam" id="PF17919">
    <property type="entry name" value="RT_RNaseH_2"/>
    <property type="match status" value="1"/>
</dbReference>
<dbReference type="PANTHER" id="PTHR33067">
    <property type="entry name" value="RNA-DIRECTED DNA POLYMERASE-RELATED"/>
    <property type="match status" value="1"/>
</dbReference>
<organism evidence="3 4">
    <name type="scientific">Nicotiana sylvestris</name>
    <name type="common">Wood tobacco</name>
    <name type="synonym">South American tobacco</name>
    <dbReference type="NCBI Taxonomy" id="4096"/>
    <lineage>
        <taxon>Eukaryota</taxon>
        <taxon>Viridiplantae</taxon>
        <taxon>Streptophyta</taxon>
        <taxon>Embryophyta</taxon>
        <taxon>Tracheophyta</taxon>
        <taxon>Spermatophyta</taxon>
        <taxon>Magnoliopsida</taxon>
        <taxon>eudicotyledons</taxon>
        <taxon>Gunneridae</taxon>
        <taxon>Pentapetalae</taxon>
        <taxon>asterids</taxon>
        <taxon>lamiids</taxon>
        <taxon>Solanales</taxon>
        <taxon>Solanaceae</taxon>
        <taxon>Nicotianoideae</taxon>
        <taxon>Nicotianeae</taxon>
        <taxon>Nicotiana</taxon>
    </lineage>
</organism>
<dbReference type="eggNOG" id="KOG0017">
    <property type="taxonomic scope" value="Eukaryota"/>
</dbReference>
<dbReference type="SUPFAM" id="SSF53098">
    <property type="entry name" value="Ribonuclease H-like"/>
    <property type="match status" value="1"/>
</dbReference>
<dbReference type="InterPro" id="IPR021109">
    <property type="entry name" value="Peptidase_aspartic_dom_sf"/>
</dbReference>
<feature type="compositionally biased region" description="Polar residues" evidence="1">
    <location>
        <begin position="1"/>
        <end position="11"/>
    </location>
</feature>
<name>A0A1U7XLI6_NICSY</name>
<dbReference type="InterPro" id="IPR036397">
    <property type="entry name" value="RNaseH_sf"/>
</dbReference>